<name>A0ACB7IID4_PLECO</name>
<protein>
    <submittedName>
        <fullName evidence="1">Uncharacterized protein</fullName>
    </submittedName>
</protein>
<accession>A0ACB7IID4</accession>
<comment type="caution">
    <text evidence="1">The sequence shown here is derived from an EMBL/GenBank/DDBJ whole genome shotgun (WGS) entry which is preliminary data.</text>
</comment>
<proteinExistence type="predicted"/>
<dbReference type="EMBL" id="WQMT02000011">
    <property type="protein sequence ID" value="KAG9217880.1"/>
    <property type="molecule type" value="Genomic_DNA"/>
</dbReference>
<dbReference type="Proteomes" id="UP000824881">
    <property type="component" value="Unassembled WGS sequence"/>
</dbReference>
<organism evidence="1 2">
    <name type="scientific">Pleurotus cornucopiae</name>
    <name type="common">Cornucopia mushroom</name>
    <dbReference type="NCBI Taxonomy" id="5321"/>
    <lineage>
        <taxon>Eukaryota</taxon>
        <taxon>Fungi</taxon>
        <taxon>Dikarya</taxon>
        <taxon>Basidiomycota</taxon>
        <taxon>Agaricomycotina</taxon>
        <taxon>Agaricomycetes</taxon>
        <taxon>Agaricomycetidae</taxon>
        <taxon>Agaricales</taxon>
        <taxon>Pleurotineae</taxon>
        <taxon>Pleurotaceae</taxon>
        <taxon>Pleurotus</taxon>
    </lineage>
</organism>
<reference evidence="1 2" key="1">
    <citation type="journal article" date="2021" name="Appl. Environ. Microbiol.">
        <title>Genetic linkage and physical mapping for an oyster mushroom Pleurotus cornucopiae and QTL analysis for the trait cap color.</title>
        <authorList>
            <person name="Zhang Y."/>
            <person name="Gao W."/>
            <person name="Sonnenberg A."/>
            <person name="Chen Q."/>
            <person name="Zhang J."/>
            <person name="Huang C."/>
        </authorList>
    </citation>
    <scope>NUCLEOTIDE SEQUENCE [LARGE SCALE GENOMIC DNA]</scope>
    <source>
        <strain evidence="1">CCMSSC00406</strain>
    </source>
</reference>
<gene>
    <name evidence="1" type="ORF">CCMSSC00406_0005250</name>
</gene>
<sequence length="401" mass="44915">MPLSDHTLHPLVAETFRFSFFQDHQFHTTATRYVPKGRRNQNKNIDGAVRYNIIFSNGISLAQETAIPVIKELYRLTADSEAVCIRSVWVVERPNHGDAAQMNEEVLRHYVGKSFPGRIPGAAIRVFLASDILQPDERENLVAVAHSGGGGSLINALGPSKQHLPLCTLVLVESPHIEHAAWGPLLQLYDAVKRSNSRRPTRWASEADAMGWFKTHVPWKKFHPDVLHIISETYFRPDPALTGTVTTKTPVEQETACFLDDGTNLNELPYLRSIMHLLPTHLILGDAMDIWPKPIYTMISENIEADRAKLASVTTIAGAGHYVGDLISTPQNQKRRTNNNDAAMFLICDSCPSRNPESWPARYSGSCAPGHSLCLCLRVRVPGYDYDWDYDYDYDGLLDTP</sequence>
<evidence type="ECO:0000313" key="1">
    <source>
        <dbReference type="EMBL" id="KAG9217880.1"/>
    </source>
</evidence>
<keyword evidence="2" id="KW-1185">Reference proteome</keyword>
<evidence type="ECO:0000313" key="2">
    <source>
        <dbReference type="Proteomes" id="UP000824881"/>
    </source>
</evidence>